<evidence type="ECO:0000313" key="3">
    <source>
        <dbReference type="Proteomes" id="UP001497525"/>
    </source>
</evidence>
<proteinExistence type="predicted"/>
<feature type="region of interest" description="Disordered" evidence="1">
    <location>
        <begin position="188"/>
        <end position="228"/>
    </location>
</feature>
<dbReference type="AlphaFoldDB" id="A0AAV2TSB2"/>
<name>A0AAV2TSB2_CALDB</name>
<feature type="compositionally biased region" description="Polar residues" evidence="1">
    <location>
        <begin position="214"/>
        <end position="224"/>
    </location>
</feature>
<evidence type="ECO:0000256" key="1">
    <source>
        <dbReference type="SAM" id="MobiDB-lite"/>
    </source>
</evidence>
<dbReference type="Proteomes" id="UP001497525">
    <property type="component" value="Unassembled WGS sequence"/>
</dbReference>
<gene>
    <name evidence="2" type="ORF">CDAUBV1_LOCUS14381</name>
</gene>
<dbReference type="PANTHER" id="PTHR31569:SF4">
    <property type="entry name" value="SWIM-TYPE DOMAIN-CONTAINING PROTEIN"/>
    <property type="match status" value="1"/>
</dbReference>
<comment type="caution">
    <text evidence="2">The sequence shown here is derived from an EMBL/GenBank/DDBJ whole genome shotgun (WGS) entry which is preliminary data.</text>
</comment>
<accession>A0AAV2TSB2</accession>
<dbReference type="EMBL" id="CAXLJL010000600">
    <property type="protein sequence ID" value="CAL5139352.1"/>
    <property type="molecule type" value="Genomic_DNA"/>
</dbReference>
<dbReference type="InterPro" id="IPR052579">
    <property type="entry name" value="Zinc_finger_SWIM"/>
</dbReference>
<dbReference type="PANTHER" id="PTHR31569">
    <property type="entry name" value="SWIM-TYPE DOMAIN-CONTAINING PROTEIN"/>
    <property type="match status" value="1"/>
</dbReference>
<reference evidence="2" key="1">
    <citation type="submission" date="2024-06" db="EMBL/GenBank/DDBJ databases">
        <authorList>
            <person name="Liu X."/>
            <person name="Lenzi L."/>
            <person name="Haldenby T S."/>
            <person name="Uol C."/>
        </authorList>
    </citation>
    <scope>NUCLEOTIDE SEQUENCE</scope>
</reference>
<sequence>MSDSNVGVRDLLSEFNEMVGSREFETYDEFAAALADFTSSTNTYYVCRRSKLIENDPAARFDMPLCLKYVKATYNCVHYPRKYESSVRGPRHKNFGCSSKFMVYADNCRLKVREIKMKHNHFPKDEDPFFYKRNRINLGEEELEEVYEIMRRVKSNVKVRQYFVERFNRTITIRDVYHLREKLRRKDLCGGDTSEPPDVSVLDVSNIEEENSGTEEPQNSSSDEASAGDGFVSESLQLCADMLGVLKSLEPSERFQQCTYIREWITCLQTNGHASVRLVAEPKRFNVGTQTESIVVSRNQLPPEPKRKWTLDSLEDCATKRLFLTKAQKPDNSREVGSTELRNTPRPINCTGVRPVKKHRFFRFRF</sequence>
<protein>
    <recommendedName>
        <fullName evidence="4">FAR1 domain-containing protein</fullName>
    </recommendedName>
</protein>
<evidence type="ECO:0008006" key="4">
    <source>
        <dbReference type="Google" id="ProtNLM"/>
    </source>
</evidence>
<evidence type="ECO:0000313" key="2">
    <source>
        <dbReference type="EMBL" id="CAL5139352.1"/>
    </source>
</evidence>
<organism evidence="2 3">
    <name type="scientific">Calicophoron daubneyi</name>
    <name type="common">Rumen fluke</name>
    <name type="synonym">Paramphistomum daubneyi</name>
    <dbReference type="NCBI Taxonomy" id="300641"/>
    <lineage>
        <taxon>Eukaryota</taxon>
        <taxon>Metazoa</taxon>
        <taxon>Spiralia</taxon>
        <taxon>Lophotrochozoa</taxon>
        <taxon>Platyhelminthes</taxon>
        <taxon>Trematoda</taxon>
        <taxon>Digenea</taxon>
        <taxon>Plagiorchiida</taxon>
        <taxon>Pronocephalata</taxon>
        <taxon>Paramphistomoidea</taxon>
        <taxon>Paramphistomidae</taxon>
        <taxon>Calicophoron</taxon>
    </lineage>
</organism>